<feature type="transmembrane region" description="Helical" evidence="1">
    <location>
        <begin position="63"/>
        <end position="81"/>
    </location>
</feature>
<organism evidence="2 3">
    <name type="scientific">Alkaliphilus serpentinus</name>
    <dbReference type="NCBI Taxonomy" id="1482731"/>
    <lineage>
        <taxon>Bacteria</taxon>
        <taxon>Bacillati</taxon>
        <taxon>Bacillota</taxon>
        <taxon>Clostridia</taxon>
        <taxon>Peptostreptococcales</taxon>
        <taxon>Natronincolaceae</taxon>
        <taxon>Alkaliphilus</taxon>
    </lineage>
</organism>
<accession>A0A833MEF4</accession>
<keyword evidence="1" id="KW-0472">Membrane</keyword>
<sequence length="114" mass="13054">MIISFNTDLVWKSLLLVASGMFLLRVSGRKSISQMTIAQTIIMISIGSIIIQPIIEKSITRTVVAATIFILFLILVEYLQMKFNFFENLLMGKARVVIQDGQLVPENMRKMRFR</sequence>
<dbReference type="Proteomes" id="UP000465601">
    <property type="component" value="Unassembled WGS sequence"/>
</dbReference>
<dbReference type="AlphaFoldDB" id="A0A833MEF4"/>
<dbReference type="Gene3D" id="3.30.240.20">
    <property type="entry name" value="bsu07140 like domains"/>
    <property type="match status" value="1"/>
</dbReference>
<evidence type="ECO:0000313" key="2">
    <source>
        <dbReference type="EMBL" id="KAB3531105.1"/>
    </source>
</evidence>
<dbReference type="EMBL" id="WBZB01000014">
    <property type="protein sequence ID" value="KAB3531105.1"/>
    <property type="molecule type" value="Genomic_DNA"/>
</dbReference>
<proteinExistence type="predicted"/>
<evidence type="ECO:0000313" key="3">
    <source>
        <dbReference type="Proteomes" id="UP000465601"/>
    </source>
</evidence>
<protein>
    <submittedName>
        <fullName evidence="2">DUF421 domain-containing protein</fullName>
    </submittedName>
</protein>
<reference evidence="2 3" key="1">
    <citation type="submission" date="2019-10" db="EMBL/GenBank/DDBJ databases">
        <title>Alkaliphilus serpentinus sp. nov. and Alkaliphilus pronyensis sp. nov., two novel anaerobic alkaliphilic species isolated from the serpentinized-hosted hydrothermal field of the Prony Bay (New Caledonia).</title>
        <authorList>
            <person name="Postec A."/>
        </authorList>
    </citation>
    <scope>NUCLEOTIDE SEQUENCE [LARGE SCALE GENOMIC DNA]</scope>
    <source>
        <strain evidence="2 3">LacT</strain>
    </source>
</reference>
<dbReference type="InterPro" id="IPR023090">
    <property type="entry name" value="UPF0702_alpha/beta_dom_sf"/>
</dbReference>
<dbReference type="PANTHER" id="PTHR34582:SF2">
    <property type="entry name" value="UPF0702 TRANSMEMBRANE PROTEIN YDFR"/>
    <property type="match status" value="1"/>
</dbReference>
<feature type="transmembrane region" description="Helical" evidence="1">
    <location>
        <begin position="9"/>
        <end position="26"/>
    </location>
</feature>
<gene>
    <name evidence="2" type="ORF">F8153_05575</name>
</gene>
<feature type="transmembrane region" description="Helical" evidence="1">
    <location>
        <begin position="32"/>
        <end position="51"/>
    </location>
</feature>
<keyword evidence="1" id="KW-0812">Transmembrane</keyword>
<name>A0A833MEF4_9FIRM</name>
<dbReference type="PANTHER" id="PTHR34582">
    <property type="entry name" value="UPF0702 TRANSMEMBRANE PROTEIN YCAP"/>
    <property type="match status" value="1"/>
</dbReference>
<evidence type="ECO:0000256" key="1">
    <source>
        <dbReference type="SAM" id="Phobius"/>
    </source>
</evidence>
<comment type="caution">
    <text evidence="2">The sequence shown here is derived from an EMBL/GenBank/DDBJ whole genome shotgun (WGS) entry which is preliminary data.</text>
</comment>
<dbReference type="RefSeq" id="WP_151865384.1">
    <property type="nucleotide sequence ID" value="NZ_WBZB01000014.1"/>
</dbReference>
<keyword evidence="3" id="KW-1185">Reference proteome</keyword>
<keyword evidence="1" id="KW-1133">Transmembrane helix</keyword>
<dbReference type="OrthoDB" id="1796697at2"/>